<dbReference type="EMBL" id="BGZK01000684">
    <property type="protein sequence ID" value="GBP56065.1"/>
    <property type="molecule type" value="Genomic_DNA"/>
</dbReference>
<reference evidence="4 5" key="1">
    <citation type="journal article" date="2019" name="Commun. Biol.">
        <title>The bagworm genome reveals a unique fibroin gene that provides high tensile strength.</title>
        <authorList>
            <person name="Kono N."/>
            <person name="Nakamura H."/>
            <person name="Ohtoshi R."/>
            <person name="Tomita M."/>
            <person name="Numata K."/>
            <person name="Arakawa K."/>
        </authorList>
    </citation>
    <scope>NUCLEOTIDE SEQUENCE [LARGE SCALE GENOMIC DNA]</scope>
</reference>
<accession>A0A4C1X184</accession>
<dbReference type="Gene3D" id="3.30.70.330">
    <property type="match status" value="1"/>
</dbReference>
<dbReference type="Pfam" id="PF00076">
    <property type="entry name" value="RRM_1"/>
    <property type="match status" value="1"/>
</dbReference>
<evidence type="ECO:0000259" key="3">
    <source>
        <dbReference type="PROSITE" id="PS50102"/>
    </source>
</evidence>
<evidence type="ECO:0000256" key="1">
    <source>
        <dbReference type="ARBA" id="ARBA00022884"/>
    </source>
</evidence>
<sequence length="209" mass="24180">MSRDQSAWDDISEQDDNIYIETDAEPVLTTKKLYITNIPPHLNEDGLRHVFSKFGTLSMCYLNRDKSKRYGLVQYDTAGQTANAGALVKSRRHDLEFCPAFRFRARAPRCIFKDFIYLQITLDAKPSSKEPSVSKPKNNFIEKRVVNVITDKLQDNNQNLDNNDAESVTTVRSWGKSHFHCKQCRLVSNEDHFFCLHMLNRIPFCKSKV</sequence>
<dbReference type="CDD" id="cd00590">
    <property type="entry name" value="RRM_SF"/>
    <property type="match status" value="1"/>
</dbReference>
<evidence type="ECO:0000256" key="2">
    <source>
        <dbReference type="PROSITE-ProRule" id="PRU00176"/>
    </source>
</evidence>
<dbReference type="GO" id="GO:0003723">
    <property type="term" value="F:RNA binding"/>
    <property type="evidence" value="ECO:0007669"/>
    <property type="project" value="UniProtKB-UniRule"/>
</dbReference>
<evidence type="ECO:0000313" key="4">
    <source>
        <dbReference type="EMBL" id="GBP56065.1"/>
    </source>
</evidence>
<dbReference type="InterPro" id="IPR000504">
    <property type="entry name" value="RRM_dom"/>
</dbReference>
<dbReference type="OrthoDB" id="10023235at2759"/>
<dbReference type="Proteomes" id="UP000299102">
    <property type="component" value="Unassembled WGS sequence"/>
</dbReference>
<dbReference type="SMART" id="SM00360">
    <property type="entry name" value="RRM"/>
    <property type="match status" value="1"/>
</dbReference>
<name>A0A4C1X184_EUMVA</name>
<protein>
    <recommendedName>
        <fullName evidence="3">RRM domain-containing protein</fullName>
    </recommendedName>
</protein>
<organism evidence="4 5">
    <name type="scientific">Eumeta variegata</name>
    <name type="common">Bagworm moth</name>
    <name type="synonym">Eumeta japonica</name>
    <dbReference type="NCBI Taxonomy" id="151549"/>
    <lineage>
        <taxon>Eukaryota</taxon>
        <taxon>Metazoa</taxon>
        <taxon>Ecdysozoa</taxon>
        <taxon>Arthropoda</taxon>
        <taxon>Hexapoda</taxon>
        <taxon>Insecta</taxon>
        <taxon>Pterygota</taxon>
        <taxon>Neoptera</taxon>
        <taxon>Endopterygota</taxon>
        <taxon>Lepidoptera</taxon>
        <taxon>Glossata</taxon>
        <taxon>Ditrysia</taxon>
        <taxon>Tineoidea</taxon>
        <taxon>Psychidae</taxon>
        <taxon>Oiketicinae</taxon>
        <taxon>Eumeta</taxon>
    </lineage>
</organism>
<dbReference type="InterPro" id="IPR035979">
    <property type="entry name" value="RBD_domain_sf"/>
</dbReference>
<dbReference type="PROSITE" id="PS50102">
    <property type="entry name" value="RRM"/>
    <property type="match status" value="1"/>
</dbReference>
<gene>
    <name evidence="4" type="ORF">EVAR_43827_1</name>
</gene>
<comment type="caution">
    <text evidence="4">The sequence shown here is derived from an EMBL/GenBank/DDBJ whole genome shotgun (WGS) entry which is preliminary data.</text>
</comment>
<keyword evidence="1 2" id="KW-0694">RNA-binding</keyword>
<dbReference type="InterPro" id="IPR012677">
    <property type="entry name" value="Nucleotide-bd_a/b_plait_sf"/>
</dbReference>
<proteinExistence type="predicted"/>
<feature type="domain" description="RRM" evidence="3">
    <location>
        <begin position="31"/>
        <end position="100"/>
    </location>
</feature>
<dbReference type="SUPFAM" id="SSF54928">
    <property type="entry name" value="RNA-binding domain, RBD"/>
    <property type="match status" value="1"/>
</dbReference>
<evidence type="ECO:0000313" key="5">
    <source>
        <dbReference type="Proteomes" id="UP000299102"/>
    </source>
</evidence>
<keyword evidence="5" id="KW-1185">Reference proteome</keyword>
<dbReference type="AlphaFoldDB" id="A0A4C1X184"/>